<feature type="domain" description="RanBD1" evidence="2">
    <location>
        <begin position="19"/>
        <end position="156"/>
    </location>
</feature>
<dbReference type="InterPro" id="IPR045255">
    <property type="entry name" value="RanBP1-like"/>
</dbReference>
<dbReference type="GO" id="GO:0006913">
    <property type="term" value="P:nucleocytoplasmic transport"/>
    <property type="evidence" value="ECO:0007669"/>
    <property type="project" value="InterPro"/>
</dbReference>
<dbReference type="CDD" id="cd13179">
    <property type="entry name" value="RanBD_RanBP1"/>
    <property type="match status" value="1"/>
</dbReference>
<dbReference type="Proteomes" id="UP000311382">
    <property type="component" value="Unassembled WGS sequence"/>
</dbReference>
<evidence type="ECO:0000259" key="2">
    <source>
        <dbReference type="PROSITE" id="PS50196"/>
    </source>
</evidence>
<dbReference type="SMART" id="SM00160">
    <property type="entry name" value="RanBD"/>
    <property type="match status" value="1"/>
</dbReference>
<dbReference type="PROSITE" id="PS50196">
    <property type="entry name" value="RANBD1"/>
    <property type="match status" value="1"/>
</dbReference>
<dbReference type="GO" id="GO:0005737">
    <property type="term" value="C:cytoplasm"/>
    <property type="evidence" value="ECO:0007669"/>
    <property type="project" value="TreeGrafter"/>
</dbReference>
<dbReference type="InterPro" id="IPR011993">
    <property type="entry name" value="PH-like_dom_sf"/>
</dbReference>
<dbReference type="PANTHER" id="PTHR23138">
    <property type="entry name" value="RAN BINDING PROTEIN"/>
    <property type="match status" value="1"/>
</dbReference>
<dbReference type="GO" id="GO:0005643">
    <property type="term" value="C:nuclear pore"/>
    <property type="evidence" value="ECO:0007669"/>
    <property type="project" value="TreeGrafter"/>
</dbReference>
<dbReference type="InterPro" id="IPR045256">
    <property type="entry name" value="RanBP1_RanBD"/>
</dbReference>
<dbReference type="OrthoDB" id="2357150at2759"/>
<dbReference type="FunFam" id="2.30.29.30:FF:000254">
    <property type="entry name" value="Ran-specific GTPase-activating protein 1"/>
    <property type="match status" value="1"/>
</dbReference>
<dbReference type="InterPro" id="IPR000156">
    <property type="entry name" value="Ran_bind_dom"/>
</dbReference>
<evidence type="ECO:0000256" key="1">
    <source>
        <dbReference type="SAM" id="MobiDB-lite"/>
    </source>
</evidence>
<accession>A0A5C5FZR3</accession>
<dbReference type="STRING" id="5288.A0A5C5FZR3"/>
<dbReference type="GO" id="GO:0005096">
    <property type="term" value="F:GTPase activator activity"/>
    <property type="evidence" value="ECO:0007669"/>
    <property type="project" value="TreeGrafter"/>
</dbReference>
<dbReference type="Pfam" id="PF00638">
    <property type="entry name" value="Ran_BP1"/>
    <property type="match status" value="1"/>
</dbReference>
<reference evidence="3 4" key="1">
    <citation type="submission" date="2019-03" db="EMBL/GenBank/DDBJ databases">
        <title>Rhodosporidium diobovatum UCD-FST 08-225 genome sequencing, assembly, and annotation.</title>
        <authorList>
            <person name="Fakankun I.U."/>
            <person name="Fristensky B."/>
            <person name="Levin D.B."/>
        </authorList>
    </citation>
    <scope>NUCLEOTIDE SEQUENCE [LARGE SCALE GENOMIC DNA]</scope>
    <source>
        <strain evidence="3 4">UCD-FST 08-225</strain>
    </source>
</reference>
<name>A0A5C5FZR3_9BASI</name>
<sequence length="222" mass="23958">MSAEEPTTAAAQVEESSAHFEPVIKLDQTVEVKTHEEDEEVLFKMRAKLFRFIADSSEWKERGTGDVRLLQHKQSKKVRLVMRRDKTLKVCANHYITPEMALSPNIGSDRSWVYNVAADVSDGEPTAETLAIRFANSENANLFKDAFTQAQETNKTLLGSASAAPEVAASDAPVAADATTTTQTGEPVEKGKEAAPSADAETPVEEDAHAATKESGAPEPSA</sequence>
<proteinExistence type="predicted"/>
<evidence type="ECO:0000313" key="4">
    <source>
        <dbReference type="Proteomes" id="UP000311382"/>
    </source>
</evidence>
<dbReference type="PANTHER" id="PTHR23138:SF87">
    <property type="entry name" value="E3 SUMO-PROTEIN LIGASE RANBP2"/>
    <property type="match status" value="1"/>
</dbReference>
<gene>
    <name evidence="3" type="ORF">DMC30DRAFT_188029</name>
</gene>
<organism evidence="3 4">
    <name type="scientific">Rhodotorula diobovata</name>
    <dbReference type="NCBI Taxonomy" id="5288"/>
    <lineage>
        <taxon>Eukaryota</taxon>
        <taxon>Fungi</taxon>
        <taxon>Dikarya</taxon>
        <taxon>Basidiomycota</taxon>
        <taxon>Pucciniomycotina</taxon>
        <taxon>Microbotryomycetes</taxon>
        <taxon>Sporidiobolales</taxon>
        <taxon>Sporidiobolaceae</taxon>
        <taxon>Rhodotorula</taxon>
    </lineage>
</organism>
<evidence type="ECO:0000313" key="3">
    <source>
        <dbReference type="EMBL" id="TNY21669.1"/>
    </source>
</evidence>
<feature type="region of interest" description="Disordered" evidence="1">
    <location>
        <begin position="158"/>
        <end position="222"/>
    </location>
</feature>
<dbReference type="SUPFAM" id="SSF50729">
    <property type="entry name" value="PH domain-like"/>
    <property type="match status" value="1"/>
</dbReference>
<feature type="compositionally biased region" description="Low complexity" evidence="1">
    <location>
        <begin position="161"/>
        <end position="182"/>
    </location>
</feature>
<dbReference type="EMBL" id="SOZI01000039">
    <property type="protein sequence ID" value="TNY21669.1"/>
    <property type="molecule type" value="Genomic_DNA"/>
</dbReference>
<dbReference type="Gene3D" id="2.30.29.30">
    <property type="entry name" value="Pleckstrin-homology domain (PH domain)/Phosphotyrosine-binding domain (PTB)"/>
    <property type="match status" value="1"/>
</dbReference>
<dbReference type="AlphaFoldDB" id="A0A5C5FZR3"/>
<keyword evidence="4" id="KW-1185">Reference proteome</keyword>
<comment type="caution">
    <text evidence="3">The sequence shown here is derived from an EMBL/GenBank/DDBJ whole genome shotgun (WGS) entry which is preliminary data.</text>
</comment>
<protein>
    <submittedName>
        <fullName evidence="3">RanBP1 domain-containing protein</fullName>
    </submittedName>
</protein>